<dbReference type="PROSITE" id="PS50011">
    <property type="entry name" value="PROTEIN_KINASE_DOM"/>
    <property type="match status" value="1"/>
</dbReference>
<keyword evidence="7" id="KW-0418">Kinase</keyword>
<name>A0A4S4EMV6_CAMSN</name>
<organism evidence="14 15">
    <name type="scientific">Camellia sinensis var. sinensis</name>
    <name type="common">China tea</name>
    <dbReference type="NCBI Taxonomy" id="542762"/>
    <lineage>
        <taxon>Eukaryota</taxon>
        <taxon>Viridiplantae</taxon>
        <taxon>Streptophyta</taxon>
        <taxon>Embryophyta</taxon>
        <taxon>Tracheophyta</taxon>
        <taxon>Spermatophyta</taxon>
        <taxon>Magnoliopsida</taxon>
        <taxon>eudicotyledons</taxon>
        <taxon>Gunneridae</taxon>
        <taxon>Pentapetalae</taxon>
        <taxon>asterids</taxon>
        <taxon>Ericales</taxon>
        <taxon>Theaceae</taxon>
        <taxon>Camellia</taxon>
    </lineage>
</organism>
<accession>A0A4S4EMV6</accession>
<evidence type="ECO:0000256" key="11">
    <source>
        <dbReference type="ARBA" id="ARBA00023180"/>
    </source>
</evidence>
<sequence length="1006" mass="112659">MIVDRSSAPDWTIQELRPCNREHRQSCLAGVGRITPLVWKGRGQGGYVPNKLAAMSFASTSTQSILSFTSKIVPLTTSASTSAAASTSASMHEVTSQASYLDTSSTDYTTEHKKGRGKSRSLALLKIKSQGKRLDVEICKITGNPLGPWSDKFITELGIVTRQFASQNMPKWSFISPEDKETLIAYLRAACTWAANDATSAAVAEAAAMHVAAAEKCQKNKENRFELKVLHTAGSKAFRKLQYDEDTNYKGFDSETRMERSLDLLICITRHILVRKGKHGSIMKLKLDIEDYLLVTCIENYSPVLKFGNIGVKVYETKWYDLNICSIIAARLSDKLTKGSTRNAIHTNSNKLNEAIEDGFGPLSDEQLSIEVFGRKSGYISGLGRGPKPSTTASGRRTRAALEIENEKTRRELEKQRRINEELNARVHNLESNSVEVIAKIDLVLQQISRGGDSLSCYVDSYYSSLILQGCPKGVTPKYNLKPLVPSLSDIKLDIDVEKMLFWIFSLKKLCLPIWANRSPYNPTGYFLFECPAPTTATLLSNCQKWSPNNNSNFKYYPYHEVSKASQISGDPKSPQSLYACIVRKQSDHGGAVRRFEVQFEDVIHWSGGVGVPVYRDYIVNVTRNSQEMFLSLALKSTESLNGPILNGLEIFKLDHAYDLAGPFPFGKRTHPFGMSNRLLQNNPKIVYKGYIDGGATSVTIKRGSPTTHQDLHEFHTEITILTKLKHNNLVSLIGYCVHEKEMILVYEFMARGTLRDHLYNTQKPPLQWKERLKICIGAARGLNYLHVDAKQTIIHRDVKTTNILLDESWVAKVSDFGLSKFGPKIMSCTHVSTVVKGSFGYIDPEYYRCQKLTEKSDVYSFGVVLMEVLCARPAVLPMVMEEEEDKLEQANLAEWALHCHQLGTLHHIIDPFLKEKIDPECFKTFVELAKKCLAGRGSERPTMGDVLWYLELAQQQQEANTVEEKTCIASEEFVTIDVQYCARGIGNSNATLGAEFSELMDPVGR</sequence>
<keyword evidence="12" id="KW-0175">Coiled coil</keyword>
<protein>
    <recommendedName>
        <fullName evidence="13">Protein kinase domain-containing protein</fullName>
    </recommendedName>
</protein>
<keyword evidence="8" id="KW-0067">ATP-binding</keyword>
<dbReference type="EMBL" id="SDRB02003552">
    <property type="protein sequence ID" value="THG17396.1"/>
    <property type="molecule type" value="Genomic_DNA"/>
</dbReference>
<gene>
    <name evidence="14" type="ORF">TEA_011901</name>
</gene>
<dbReference type="GO" id="GO:0004674">
    <property type="term" value="F:protein serine/threonine kinase activity"/>
    <property type="evidence" value="ECO:0007669"/>
    <property type="project" value="UniProtKB-KW"/>
</dbReference>
<dbReference type="GO" id="GO:0005524">
    <property type="term" value="F:ATP binding"/>
    <property type="evidence" value="ECO:0007669"/>
    <property type="project" value="UniProtKB-KW"/>
</dbReference>
<dbReference type="AlphaFoldDB" id="A0A4S4EMV6"/>
<evidence type="ECO:0000256" key="4">
    <source>
        <dbReference type="ARBA" id="ARBA00022692"/>
    </source>
</evidence>
<feature type="coiled-coil region" evidence="12">
    <location>
        <begin position="399"/>
        <end position="440"/>
    </location>
</feature>
<dbReference type="InterPro" id="IPR008271">
    <property type="entry name" value="Ser/Thr_kinase_AS"/>
</dbReference>
<dbReference type="Gene3D" id="3.30.200.20">
    <property type="entry name" value="Phosphorylase Kinase, domain 1"/>
    <property type="match status" value="1"/>
</dbReference>
<dbReference type="InterPro" id="IPR001245">
    <property type="entry name" value="Ser-Thr/Tyr_kinase_cat_dom"/>
</dbReference>
<keyword evidence="5" id="KW-0732">Signal</keyword>
<dbReference type="PROSITE" id="PS00108">
    <property type="entry name" value="PROTEIN_KINASE_ST"/>
    <property type="match status" value="1"/>
</dbReference>
<evidence type="ECO:0000259" key="13">
    <source>
        <dbReference type="PROSITE" id="PS50011"/>
    </source>
</evidence>
<dbReference type="InterPro" id="IPR000719">
    <property type="entry name" value="Prot_kinase_dom"/>
</dbReference>
<dbReference type="Pfam" id="PF07714">
    <property type="entry name" value="PK_Tyr_Ser-Thr"/>
    <property type="match status" value="1"/>
</dbReference>
<comment type="caution">
    <text evidence="14">The sequence shown here is derived from an EMBL/GenBank/DDBJ whole genome shotgun (WGS) entry which is preliminary data.</text>
</comment>
<dbReference type="InterPro" id="IPR045272">
    <property type="entry name" value="ANXUR1/2-like"/>
</dbReference>
<dbReference type="PANTHER" id="PTHR27003">
    <property type="entry name" value="OS07G0166700 PROTEIN"/>
    <property type="match status" value="1"/>
</dbReference>
<keyword evidence="9" id="KW-1133">Transmembrane helix</keyword>
<keyword evidence="2" id="KW-0723">Serine/threonine-protein kinase</keyword>
<keyword evidence="6" id="KW-0547">Nucleotide-binding</keyword>
<evidence type="ECO:0000256" key="9">
    <source>
        <dbReference type="ARBA" id="ARBA00022989"/>
    </source>
</evidence>
<keyword evidence="10" id="KW-0472">Membrane</keyword>
<keyword evidence="15" id="KW-1185">Reference proteome</keyword>
<evidence type="ECO:0000256" key="5">
    <source>
        <dbReference type="ARBA" id="ARBA00022729"/>
    </source>
</evidence>
<evidence type="ECO:0000256" key="6">
    <source>
        <dbReference type="ARBA" id="ARBA00022741"/>
    </source>
</evidence>
<evidence type="ECO:0000313" key="15">
    <source>
        <dbReference type="Proteomes" id="UP000306102"/>
    </source>
</evidence>
<dbReference type="GO" id="GO:0009506">
    <property type="term" value="C:plasmodesma"/>
    <property type="evidence" value="ECO:0007669"/>
    <property type="project" value="TreeGrafter"/>
</dbReference>
<dbReference type="GO" id="GO:0004714">
    <property type="term" value="F:transmembrane receptor protein tyrosine kinase activity"/>
    <property type="evidence" value="ECO:0007669"/>
    <property type="project" value="InterPro"/>
</dbReference>
<comment type="subcellular location">
    <subcellularLocation>
        <location evidence="1">Membrane</location>
        <topology evidence="1">Single-pass type I membrane protein</topology>
    </subcellularLocation>
</comment>
<evidence type="ECO:0000313" key="14">
    <source>
        <dbReference type="EMBL" id="THG17396.1"/>
    </source>
</evidence>
<dbReference type="FunFam" id="1.10.510.10:FF:000252">
    <property type="entry name" value="Receptor-like protein kinase FERONIA"/>
    <property type="match status" value="1"/>
</dbReference>
<feature type="domain" description="Protein kinase" evidence="13">
    <location>
        <begin position="673"/>
        <end position="953"/>
    </location>
</feature>
<evidence type="ECO:0000256" key="12">
    <source>
        <dbReference type="SAM" id="Coils"/>
    </source>
</evidence>
<dbReference type="PANTHER" id="PTHR27003:SF330">
    <property type="entry name" value="PROTEIN KINASE DOMAIN-CONTAINING PROTEIN"/>
    <property type="match status" value="1"/>
</dbReference>
<dbReference type="SUPFAM" id="SSF56112">
    <property type="entry name" value="Protein kinase-like (PK-like)"/>
    <property type="match status" value="1"/>
</dbReference>
<evidence type="ECO:0000256" key="10">
    <source>
        <dbReference type="ARBA" id="ARBA00023136"/>
    </source>
</evidence>
<keyword evidence="11" id="KW-0325">Glycoprotein</keyword>
<dbReference type="STRING" id="542762.A0A4S4EMV6"/>
<evidence type="ECO:0000256" key="3">
    <source>
        <dbReference type="ARBA" id="ARBA00022679"/>
    </source>
</evidence>
<dbReference type="CDD" id="cd14066">
    <property type="entry name" value="STKc_IRAK"/>
    <property type="match status" value="1"/>
</dbReference>
<dbReference type="Proteomes" id="UP000306102">
    <property type="component" value="Unassembled WGS sequence"/>
</dbReference>
<dbReference type="InterPro" id="IPR011009">
    <property type="entry name" value="Kinase-like_dom_sf"/>
</dbReference>
<keyword evidence="3" id="KW-0808">Transferase</keyword>
<dbReference type="SMART" id="SM00220">
    <property type="entry name" value="S_TKc"/>
    <property type="match status" value="1"/>
</dbReference>
<reference evidence="14 15" key="1">
    <citation type="journal article" date="2018" name="Proc. Natl. Acad. Sci. U.S.A.">
        <title>Draft genome sequence of Camellia sinensis var. sinensis provides insights into the evolution of the tea genome and tea quality.</title>
        <authorList>
            <person name="Wei C."/>
            <person name="Yang H."/>
            <person name="Wang S."/>
            <person name="Zhao J."/>
            <person name="Liu C."/>
            <person name="Gao L."/>
            <person name="Xia E."/>
            <person name="Lu Y."/>
            <person name="Tai Y."/>
            <person name="She G."/>
            <person name="Sun J."/>
            <person name="Cao H."/>
            <person name="Tong W."/>
            <person name="Gao Q."/>
            <person name="Li Y."/>
            <person name="Deng W."/>
            <person name="Jiang X."/>
            <person name="Wang W."/>
            <person name="Chen Q."/>
            <person name="Zhang S."/>
            <person name="Li H."/>
            <person name="Wu J."/>
            <person name="Wang P."/>
            <person name="Li P."/>
            <person name="Shi C."/>
            <person name="Zheng F."/>
            <person name="Jian J."/>
            <person name="Huang B."/>
            <person name="Shan D."/>
            <person name="Shi M."/>
            <person name="Fang C."/>
            <person name="Yue Y."/>
            <person name="Li F."/>
            <person name="Li D."/>
            <person name="Wei S."/>
            <person name="Han B."/>
            <person name="Jiang C."/>
            <person name="Yin Y."/>
            <person name="Xia T."/>
            <person name="Zhang Z."/>
            <person name="Bennetzen J.L."/>
            <person name="Zhao S."/>
            <person name="Wan X."/>
        </authorList>
    </citation>
    <scope>NUCLEOTIDE SEQUENCE [LARGE SCALE GENOMIC DNA]</scope>
    <source>
        <strain evidence="15">cv. Shuchazao</strain>
        <tissue evidence="14">Leaf</tissue>
    </source>
</reference>
<evidence type="ECO:0000256" key="1">
    <source>
        <dbReference type="ARBA" id="ARBA00004479"/>
    </source>
</evidence>
<dbReference type="Gene3D" id="1.10.510.10">
    <property type="entry name" value="Transferase(Phosphotransferase) domain 1"/>
    <property type="match status" value="1"/>
</dbReference>
<evidence type="ECO:0000256" key="2">
    <source>
        <dbReference type="ARBA" id="ARBA00022527"/>
    </source>
</evidence>
<dbReference type="GO" id="GO:0005886">
    <property type="term" value="C:plasma membrane"/>
    <property type="evidence" value="ECO:0007669"/>
    <property type="project" value="TreeGrafter"/>
</dbReference>
<evidence type="ECO:0000256" key="8">
    <source>
        <dbReference type="ARBA" id="ARBA00022840"/>
    </source>
</evidence>
<keyword evidence="4" id="KW-0812">Transmembrane</keyword>
<evidence type="ECO:0000256" key="7">
    <source>
        <dbReference type="ARBA" id="ARBA00022777"/>
    </source>
</evidence>
<proteinExistence type="predicted"/>